<keyword evidence="5" id="KW-0067">ATP-binding</keyword>
<keyword evidence="4" id="KW-0418">Kinase</keyword>
<evidence type="ECO:0000256" key="4">
    <source>
        <dbReference type="ARBA" id="ARBA00022777"/>
    </source>
</evidence>
<feature type="coiled-coil region" evidence="6">
    <location>
        <begin position="92"/>
        <end position="122"/>
    </location>
</feature>
<dbReference type="InterPro" id="IPR011611">
    <property type="entry name" value="PfkB_dom"/>
</dbReference>
<evidence type="ECO:0000313" key="8">
    <source>
        <dbReference type="EMBL" id="TXG48548.1"/>
    </source>
</evidence>
<evidence type="ECO:0000256" key="3">
    <source>
        <dbReference type="ARBA" id="ARBA00022741"/>
    </source>
</evidence>
<dbReference type="SUPFAM" id="SSF53613">
    <property type="entry name" value="Ribokinase-like"/>
    <property type="match status" value="1"/>
</dbReference>
<dbReference type="Pfam" id="PF00294">
    <property type="entry name" value="PfkB"/>
    <property type="match status" value="1"/>
</dbReference>
<dbReference type="OrthoDB" id="415590at2759"/>
<comment type="similarity">
    <text evidence="1">Belongs to the carbohydrate kinase PfkB family.</text>
</comment>
<dbReference type="GO" id="GO:0005829">
    <property type="term" value="C:cytosol"/>
    <property type="evidence" value="ECO:0007669"/>
    <property type="project" value="TreeGrafter"/>
</dbReference>
<accession>A0A5C7GV39</accession>
<organism evidence="8 9">
    <name type="scientific">Acer yangbiense</name>
    <dbReference type="NCBI Taxonomy" id="1000413"/>
    <lineage>
        <taxon>Eukaryota</taxon>
        <taxon>Viridiplantae</taxon>
        <taxon>Streptophyta</taxon>
        <taxon>Embryophyta</taxon>
        <taxon>Tracheophyta</taxon>
        <taxon>Spermatophyta</taxon>
        <taxon>Magnoliopsida</taxon>
        <taxon>eudicotyledons</taxon>
        <taxon>Gunneridae</taxon>
        <taxon>Pentapetalae</taxon>
        <taxon>rosids</taxon>
        <taxon>malvids</taxon>
        <taxon>Sapindales</taxon>
        <taxon>Sapindaceae</taxon>
        <taxon>Hippocastanoideae</taxon>
        <taxon>Acereae</taxon>
        <taxon>Acer</taxon>
    </lineage>
</organism>
<keyword evidence="3" id="KW-0547">Nucleotide-binding</keyword>
<dbReference type="GO" id="GO:0005524">
    <property type="term" value="F:ATP binding"/>
    <property type="evidence" value="ECO:0007669"/>
    <property type="project" value="UniProtKB-KW"/>
</dbReference>
<sequence length="127" mass="13885">MIACVGFFGLAKFLVTSISNPIERHTNSIAIKGSIGYNAPGMDNETVGDDEFGYMLADILKQNNVNTSGVRYDSNARTALAFVTLELMAGSMEAYKKELEAIEAYKKELEEYNNSIAAAIDDNQQTT</sequence>
<keyword evidence="2" id="KW-0808">Transferase</keyword>
<keyword evidence="6" id="KW-0175">Coiled coil</keyword>
<dbReference type="InterPro" id="IPR050306">
    <property type="entry name" value="PfkB_Carbo_kinase"/>
</dbReference>
<evidence type="ECO:0000256" key="2">
    <source>
        <dbReference type="ARBA" id="ARBA00022679"/>
    </source>
</evidence>
<dbReference type="PANTHER" id="PTHR43085">
    <property type="entry name" value="HEXOKINASE FAMILY MEMBER"/>
    <property type="match status" value="1"/>
</dbReference>
<evidence type="ECO:0000256" key="5">
    <source>
        <dbReference type="ARBA" id="ARBA00022840"/>
    </source>
</evidence>
<dbReference type="Gene3D" id="3.40.1190.20">
    <property type="match status" value="1"/>
</dbReference>
<gene>
    <name evidence="8" type="ORF">EZV62_024423</name>
</gene>
<dbReference type="EMBL" id="VAHF01000012">
    <property type="protein sequence ID" value="TXG48548.1"/>
    <property type="molecule type" value="Genomic_DNA"/>
</dbReference>
<dbReference type="Proteomes" id="UP000323000">
    <property type="component" value="Chromosome 12"/>
</dbReference>
<reference evidence="9" key="1">
    <citation type="journal article" date="2019" name="Gigascience">
        <title>De novo genome assembly of the endangered Acer yangbiense, a plant species with extremely small populations endemic to Yunnan Province, China.</title>
        <authorList>
            <person name="Yang J."/>
            <person name="Wariss H.M."/>
            <person name="Tao L."/>
            <person name="Zhang R."/>
            <person name="Yun Q."/>
            <person name="Hollingsworth P."/>
            <person name="Dao Z."/>
            <person name="Luo G."/>
            <person name="Guo H."/>
            <person name="Ma Y."/>
            <person name="Sun W."/>
        </authorList>
    </citation>
    <scope>NUCLEOTIDE SEQUENCE [LARGE SCALE GENOMIC DNA]</scope>
    <source>
        <strain evidence="9">cv. Malutang</strain>
    </source>
</reference>
<dbReference type="PANTHER" id="PTHR43085:SF1">
    <property type="entry name" value="PSEUDOURIDINE KINASE-RELATED"/>
    <property type="match status" value="1"/>
</dbReference>
<dbReference type="GO" id="GO:0008865">
    <property type="term" value="F:fructokinase activity"/>
    <property type="evidence" value="ECO:0007669"/>
    <property type="project" value="TreeGrafter"/>
</dbReference>
<proteinExistence type="inferred from homology"/>
<evidence type="ECO:0000256" key="6">
    <source>
        <dbReference type="SAM" id="Coils"/>
    </source>
</evidence>
<evidence type="ECO:0000313" key="9">
    <source>
        <dbReference type="Proteomes" id="UP000323000"/>
    </source>
</evidence>
<dbReference type="GO" id="GO:0006000">
    <property type="term" value="P:fructose metabolic process"/>
    <property type="evidence" value="ECO:0007669"/>
    <property type="project" value="TreeGrafter"/>
</dbReference>
<keyword evidence="9" id="KW-1185">Reference proteome</keyword>
<protein>
    <recommendedName>
        <fullName evidence="7">Carbohydrate kinase PfkB domain-containing protein</fullName>
    </recommendedName>
</protein>
<comment type="caution">
    <text evidence="8">The sequence shown here is derived from an EMBL/GenBank/DDBJ whole genome shotgun (WGS) entry which is preliminary data.</text>
</comment>
<evidence type="ECO:0000259" key="7">
    <source>
        <dbReference type="Pfam" id="PF00294"/>
    </source>
</evidence>
<dbReference type="InterPro" id="IPR029056">
    <property type="entry name" value="Ribokinase-like"/>
</dbReference>
<evidence type="ECO:0000256" key="1">
    <source>
        <dbReference type="ARBA" id="ARBA00010688"/>
    </source>
</evidence>
<dbReference type="AlphaFoldDB" id="A0A5C7GV39"/>
<name>A0A5C7GV39_9ROSI</name>
<feature type="domain" description="Carbohydrate kinase PfkB" evidence="7">
    <location>
        <begin position="47"/>
        <end position="110"/>
    </location>
</feature>